<evidence type="ECO:0000313" key="2">
    <source>
        <dbReference type="EMBL" id="PCG14121.1"/>
    </source>
</evidence>
<reference evidence="2 3" key="1">
    <citation type="submission" date="2017-09" db="EMBL/GenBank/DDBJ databases">
        <title>Sphingomonas adhaesiva DSM 7418, whole genome shotgun sequence.</title>
        <authorList>
            <person name="Feng G."/>
            <person name="Zhu H."/>
        </authorList>
    </citation>
    <scope>NUCLEOTIDE SEQUENCE [LARGE SCALE GENOMIC DNA]</scope>
    <source>
        <strain evidence="2 3">DSM 7418</strain>
    </source>
</reference>
<evidence type="ECO:0000256" key="1">
    <source>
        <dbReference type="SAM" id="Phobius"/>
    </source>
</evidence>
<dbReference type="EMBL" id="NWVC01000004">
    <property type="protein sequence ID" value="PCG14121.1"/>
    <property type="molecule type" value="Genomic_DNA"/>
</dbReference>
<keyword evidence="1" id="KW-0472">Membrane</keyword>
<accession>A0A2A4I684</accession>
<keyword evidence="1" id="KW-0812">Transmembrane</keyword>
<comment type="caution">
    <text evidence="2">The sequence shown here is derived from an EMBL/GenBank/DDBJ whole genome shotgun (WGS) entry which is preliminary data.</text>
</comment>
<organism evidence="2 3">
    <name type="scientific">Sphingomonas adhaesiva</name>
    <dbReference type="NCBI Taxonomy" id="28212"/>
    <lineage>
        <taxon>Bacteria</taxon>
        <taxon>Pseudomonadati</taxon>
        <taxon>Pseudomonadota</taxon>
        <taxon>Alphaproteobacteria</taxon>
        <taxon>Sphingomonadales</taxon>
        <taxon>Sphingomonadaceae</taxon>
        <taxon>Sphingomonas</taxon>
    </lineage>
</organism>
<dbReference type="RefSeq" id="WP_066711385.1">
    <property type="nucleotide sequence ID" value="NZ_JBHIWA010000113.1"/>
</dbReference>
<feature type="transmembrane region" description="Helical" evidence="1">
    <location>
        <begin position="125"/>
        <end position="143"/>
    </location>
</feature>
<evidence type="ECO:0000313" key="3">
    <source>
        <dbReference type="Proteomes" id="UP000218323"/>
    </source>
</evidence>
<keyword evidence="1" id="KW-1133">Transmembrane helix</keyword>
<gene>
    <name evidence="2" type="ORF">COA07_09925</name>
</gene>
<proteinExistence type="predicted"/>
<dbReference type="AlphaFoldDB" id="A0A2A4I684"/>
<keyword evidence="3" id="KW-1185">Reference proteome</keyword>
<sequence>MVQYGIYALAAAMVAGSVARIAFLLICRRPVAARVCGTDESVLERAHDAATYRWSRYRDPLGDHDRWKSVRVRVAYVVDAVEHRADVRHTVDRARDMGAALPDTHIMLWYDPAAPDRVTTSGPGAAMLTIACAALLAIAARGVPF</sequence>
<protein>
    <recommendedName>
        <fullName evidence="4">DUF3592 domain-containing protein</fullName>
    </recommendedName>
</protein>
<feature type="transmembrane region" description="Helical" evidence="1">
    <location>
        <begin position="6"/>
        <end position="26"/>
    </location>
</feature>
<evidence type="ECO:0008006" key="4">
    <source>
        <dbReference type="Google" id="ProtNLM"/>
    </source>
</evidence>
<name>A0A2A4I684_9SPHN</name>
<dbReference type="Proteomes" id="UP000218323">
    <property type="component" value="Unassembled WGS sequence"/>
</dbReference>